<name>A0A1E4TTU6_PACTA</name>
<dbReference type="OrthoDB" id="348201at2759"/>
<feature type="region of interest" description="Disordered" evidence="2">
    <location>
        <begin position="178"/>
        <end position="206"/>
    </location>
</feature>
<accession>A0A1E4TTU6</accession>
<gene>
    <name evidence="5" type="ORF">PACTADRAFT_49896</name>
</gene>
<proteinExistence type="inferred from homology"/>
<evidence type="ECO:0000256" key="2">
    <source>
        <dbReference type="SAM" id="MobiDB-lite"/>
    </source>
</evidence>
<dbReference type="AlphaFoldDB" id="A0A1E4TTU6"/>
<dbReference type="Pfam" id="PF08620">
    <property type="entry name" value="RPAP1_C"/>
    <property type="match status" value="1"/>
</dbReference>
<dbReference type="InterPro" id="IPR013930">
    <property type="entry name" value="RPAP1_N"/>
</dbReference>
<feature type="domain" description="RPAP1 C-terminal" evidence="3">
    <location>
        <begin position="297"/>
        <end position="364"/>
    </location>
</feature>
<feature type="compositionally biased region" description="Acidic residues" evidence="2">
    <location>
        <begin position="194"/>
        <end position="206"/>
    </location>
</feature>
<feature type="compositionally biased region" description="Basic and acidic residues" evidence="2">
    <location>
        <begin position="180"/>
        <end position="193"/>
    </location>
</feature>
<evidence type="ECO:0000313" key="5">
    <source>
        <dbReference type="EMBL" id="ODV95150.1"/>
    </source>
</evidence>
<dbReference type="InterPro" id="IPR013929">
    <property type="entry name" value="RPAP1_C"/>
</dbReference>
<feature type="compositionally biased region" description="Basic residues" evidence="2">
    <location>
        <begin position="64"/>
        <end position="73"/>
    </location>
</feature>
<dbReference type="InterPro" id="IPR039913">
    <property type="entry name" value="RPAP1/Rba50"/>
</dbReference>
<organism evidence="5 6">
    <name type="scientific">Pachysolen tannophilus NRRL Y-2460</name>
    <dbReference type="NCBI Taxonomy" id="669874"/>
    <lineage>
        <taxon>Eukaryota</taxon>
        <taxon>Fungi</taxon>
        <taxon>Dikarya</taxon>
        <taxon>Ascomycota</taxon>
        <taxon>Saccharomycotina</taxon>
        <taxon>Pichiomycetes</taxon>
        <taxon>Pachysolenaceae</taxon>
        <taxon>Pachysolen</taxon>
    </lineage>
</organism>
<comment type="similarity">
    <text evidence="1">Belongs to the RPAP1 family.</text>
</comment>
<feature type="domain" description="RPAP1 N-terminal" evidence="4">
    <location>
        <begin position="87"/>
        <end position="131"/>
    </location>
</feature>
<evidence type="ECO:0000259" key="4">
    <source>
        <dbReference type="Pfam" id="PF08621"/>
    </source>
</evidence>
<protein>
    <recommendedName>
        <fullName evidence="7">RNA polymerase II-associated protein RBA50</fullName>
    </recommendedName>
</protein>
<evidence type="ECO:0008006" key="7">
    <source>
        <dbReference type="Google" id="ProtNLM"/>
    </source>
</evidence>
<dbReference type="EMBL" id="KV454014">
    <property type="protein sequence ID" value="ODV95150.1"/>
    <property type="molecule type" value="Genomic_DNA"/>
</dbReference>
<sequence length="446" mass="51615">MDLIGDIVEKEVVPPEAVSFTEKDQSKWTNQKPSQWRSRLQKKGLSSMSNSIENIDIDSSSSKLKPKGPRGPRGKIPLNYEGLSEAEKIHQESINILSSMSLKEKEEAKKELLDNLDPSILEMLLKRSEKRFSKNETDLKNVDEKIGEWYGSSQNEEWGKPMDESEVDKALGIINKEKKKVSFQDEEKSSNDKQEDENEDEEWEDLENLNDMMPTLEQIKEIESQSVKEMISNVHFPKAPQPQSLEDYKLDLNDPNFNEKLHEKYFPDLPVNIDQMKWMQPIPEPTLRSDIVENVKELRFDFPGNPLLPNESSAVPTHLGLHHHSAEPDLPGYTLSELAHYSRSTFNPQRCIAIQTIGRILYKLGKSFYNFIGIDDETENKEFLETTNITDQLWDLIYELRILDTLNEFSNEKLNKNLSVRNYSIDALWLWKQGGGDKRKKEKESK</sequence>
<feature type="compositionally biased region" description="Low complexity" evidence="2">
    <location>
        <begin position="46"/>
        <end position="63"/>
    </location>
</feature>
<dbReference type="PANTHER" id="PTHR21483:SF18">
    <property type="entry name" value="RNA POLYMERASE II-ASSOCIATED PROTEIN 1"/>
    <property type="match status" value="1"/>
</dbReference>
<dbReference type="Pfam" id="PF08621">
    <property type="entry name" value="RPAP1_N"/>
    <property type="match status" value="1"/>
</dbReference>
<dbReference type="STRING" id="669874.A0A1E4TTU6"/>
<evidence type="ECO:0000313" key="6">
    <source>
        <dbReference type="Proteomes" id="UP000094236"/>
    </source>
</evidence>
<keyword evidence="6" id="KW-1185">Reference proteome</keyword>
<feature type="compositionally biased region" description="Polar residues" evidence="2">
    <location>
        <begin position="27"/>
        <end position="38"/>
    </location>
</feature>
<evidence type="ECO:0000256" key="1">
    <source>
        <dbReference type="ARBA" id="ARBA00009953"/>
    </source>
</evidence>
<dbReference type="PANTHER" id="PTHR21483">
    <property type="entry name" value="RNA POLYMERASE II-ASSOCIATED PROTEIN 1"/>
    <property type="match status" value="1"/>
</dbReference>
<reference evidence="6" key="1">
    <citation type="submission" date="2016-05" db="EMBL/GenBank/DDBJ databases">
        <title>Comparative genomics of biotechnologically important yeasts.</title>
        <authorList>
            <consortium name="DOE Joint Genome Institute"/>
            <person name="Riley R."/>
            <person name="Haridas S."/>
            <person name="Wolfe K.H."/>
            <person name="Lopes M.R."/>
            <person name="Hittinger C.T."/>
            <person name="Goker M."/>
            <person name="Salamov A."/>
            <person name="Wisecaver J."/>
            <person name="Long T.M."/>
            <person name="Aerts A.L."/>
            <person name="Barry K."/>
            <person name="Choi C."/>
            <person name="Clum A."/>
            <person name="Coughlan A.Y."/>
            <person name="Deshpande S."/>
            <person name="Douglass A.P."/>
            <person name="Hanson S.J."/>
            <person name="Klenk H.-P."/>
            <person name="Labutti K."/>
            <person name="Lapidus A."/>
            <person name="Lindquist E."/>
            <person name="Lipzen A."/>
            <person name="Meier-Kolthoff J.P."/>
            <person name="Ohm R.A."/>
            <person name="Otillar R.P."/>
            <person name="Pangilinan J."/>
            <person name="Peng Y."/>
            <person name="Rokas A."/>
            <person name="Rosa C.A."/>
            <person name="Scheuner C."/>
            <person name="Sibirny A.A."/>
            <person name="Slot J.C."/>
            <person name="Stielow J.B."/>
            <person name="Sun H."/>
            <person name="Kurtzman C.P."/>
            <person name="Blackwell M."/>
            <person name="Grigoriev I.V."/>
            <person name="Jeffries T.W."/>
        </authorList>
    </citation>
    <scope>NUCLEOTIDE SEQUENCE [LARGE SCALE GENOMIC DNA]</scope>
    <source>
        <strain evidence="6">NRRL Y-2460</strain>
    </source>
</reference>
<dbReference type="Proteomes" id="UP000094236">
    <property type="component" value="Unassembled WGS sequence"/>
</dbReference>
<evidence type="ECO:0000259" key="3">
    <source>
        <dbReference type="Pfam" id="PF08620"/>
    </source>
</evidence>
<dbReference type="GO" id="GO:0006366">
    <property type="term" value="P:transcription by RNA polymerase II"/>
    <property type="evidence" value="ECO:0007669"/>
    <property type="project" value="EnsemblFungi"/>
</dbReference>
<feature type="region of interest" description="Disordered" evidence="2">
    <location>
        <begin position="18"/>
        <end position="78"/>
    </location>
</feature>